<name>A0A199UMH6_ANACO</name>
<proteinExistence type="predicted"/>
<dbReference type="Gene3D" id="1.20.5.440">
    <property type="entry name" value="ATP synthase delta/epsilon subunit, C-terminal domain"/>
    <property type="match status" value="1"/>
</dbReference>
<organism evidence="2 3">
    <name type="scientific">Ananas comosus</name>
    <name type="common">Pineapple</name>
    <name type="synonym">Ananas ananas</name>
    <dbReference type="NCBI Taxonomy" id="4615"/>
    <lineage>
        <taxon>Eukaryota</taxon>
        <taxon>Viridiplantae</taxon>
        <taxon>Streptophyta</taxon>
        <taxon>Embryophyta</taxon>
        <taxon>Tracheophyta</taxon>
        <taxon>Spermatophyta</taxon>
        <taxon>Magnoliopsida</taxon>
        <taxon>Liliopsida</taxon>
        <taxon>Poales</taxon>
        <taxon>Bromeliaceae</taxon>
        <taxon>Bromelioideae</taxon>
        <taxon>Ananas</taxon>
    </lineage>
</organism>
<evidence type="ECO:0000256" key="1">
    <source>
        <dbReference type="SAM" id="MobiDB-lite"/>
    </source>
</evidence>
<feature type="region of interest" description="Disordered" evidence="1">
    <location>
        <begin position="1"/>
        <end position="39"/>
    </location>
</feature>
<protein>
    <submittedName>
        <fullName evidence="2">ATP synthase subunit delta', mitochondrial</fullName>
    </submittedName>
</protein>
<dbReference type="EMBL" id="LSRQ01006598">
    <property type="protein sequence ID" value="OAY65939.1"/>
    <property type="molecule type" value="Genomic_DNA"/>
</dbReference>
<reference evidence="2 3" key="1">
    <citation type="journal article" date="2016" name="DNA Res.">
        <title>The draft genome of MD-2 pineapple using hybrid error correction of long reads.</title>
        <authorList>
            <person name="Redwan R.M."/>
            <person name="Saidin A."/>
            <person name="Kumar S.V."/>
        </authorList>
    </citation>
    <scope>NUCLEOTIDE SEQUENCE [LARGE SCALE GENOMIC DNA]</scope>
    <source>
        <strain evidence="3">cv. MD2</strain>
        <tissue evidence="2">Leaf</tissue>
    </source>
</reference>
<gene>
    <name evidence="2" type="ORF">ACMD2_10229</name>
</gene>
<evidence type="ECO:0000313" key="3">
    <source>
        <dbReference type="Proteomes" id="UP000092600"/>
    </source>
</evidence>
<comment type="caution">
    <text evidence="2">The sequence shown here is derived from an EMBL/GenBank/DDBJ whole genome shotgun (WGS) entry which is preliminary data.</text>
</comment>
<dbReference type="AlphaFoldDB" id="A0A199UMH6"/>
<feature type="compositionally biased region" description="Low complexity" evidence="1">
    <location>
        <begin position="11"/>
        <end position="33"/>
    </location>
</feature>
<accession>A0A199UMH6</accession>
<dbReference type="Proteomes" id="UP000092600">
    <property type="component" value="Unassembled WGS sequence"/>
</dbReference>
<dbReference type="STRING" id="4615.A0A199UMH6"/>
<evidence type="ECO:0000313" key="2">
    <source>
        <dbReference type="EMBL" id="OAY65939.1"/>
    </source>
</evidence>
<sequence length="94" mass="10235">MHRRAPLPVIRSSAAASRRFSSGEGESPAASAATEEESAFSEQVRLHPWELCSQVEAFPVDHIDPSWVQENLADSTQNLSTATTDLEKAEVQIA</sequence>